<reference evidence="3" key="1">
    <citation type="submission" date="2008-06" db="EMBL/GenBank/DDBJ databases">
        <title>Complete sequence of chromosome of Prosthecochloris aestuarii DSM 271.</title>
        <authorList>
            <consortium name="US DOE Joint Genome Institute"/>
            <person name="Lucas S."/>
            <person name="Copeland A."/>
            <person name="Lapidus A."/>
            <person name="Glavina del Rio T."/>
            <person name="Dalin E."/>
            <person name="Tice H."/>
            <person name="Bruce D."/>
            <person name="Goodwin L."/>
            <person name="Pitluck S."/>
            <person name="Schmutz J."/>
            <person name="Larimer F."/>
            <person name="Land M."/>
            <person name="Hauser L."/>
            <person name="Kyrpides N."/>
            <person name="Anderson I."/>
            <person name="Liu Z."/>
            <person name="Li T."/>
            <person name="Zhao F."/>
            <person name="Overmann J."/>
            <person name="Bryant D.A."/>
            <person name="Richardson P."/>
        </authorList>
    </citation>
    <scope>NUCLEOTIDE SEQUENCE [LARGE SCALE GENOMIC DNA]</scope>
    <source>
        <strain evidence="3">DSM 271</strain>
    </source>
</reference>
<dbReference type="PANTHER" id="PTHR11614">
    <property type="entry name" value="PHOSPHOLIPASE-RELATED"/>
    <property type="match status" value="1"/>
</dbReference>
<dbReference type="Gene3D" id="3.40.50.1820">
    <property type="entry name" value="alpha/beta hydrolase"/>
    <property type="match status" value="1"/>
</dbReference>
<dbReference type="InterPro" id="IPR022742">
    <property type="entry name" value="Hydrolase_4"/>
</dbReference>
<dbReference type="ESTHER" id="proa2-b4s6c7">
    <property type="family name" value="CarbLipBact_2"/>
</dbReference>
<dbReference type="RefSeq" id="WP_012506759.1">
    <property type="nucleotide sequence ID" value="NC_011059.1"/>
</dbReference>
<dbReference type="STRING" id="290512.Paes_2227"/>
<evidence type="ECO:0000259" key="2">
    <source>
        <dbReference type="Pfam" id="PF12146"/>
    </source>
</evidence>
<dbReference type="PIRSF" id="PIRSF017388">
    <property type="entry name" value="Esterase_lipase"/>
    <property type="match status" value="1"/>
</dbReference>
<dbReference type="Proteomes" id="UP000002725">
    <property type="component" value="Chromosome"/>
</dbReference>
<dbReference type="KEGG" id="paa:Paes_2227"/>
<evidence type="ECO:0000256" key="1">
    <source>
        <dbReference type="PIRSR" id="PIRSR017388-2"/>
    </source>
</evidence>
<dbReference type="HOGENOM" id="CLU_076594_0_2_10"/>
<feature type="binding site" evidence="1">
    <location>
        <position position="84"/>
    </location>
    <ligand>
        <name>substrate</name>
    </ligand>
</feature>
<organism evidence="3 4">
    <name type="scientific">Prosthecochloris aestuarii (strain DSM 271 / SK 413)</name>
    <dbReference type="NCBI Taxonomy" id="290512"/>
    <lineage>
        <taxon>Bacteria</taxon>
        <taxon>Pseudomonadati</taxon>
        <taxon>Chlorobiota</taxon>
        <taxon>Chlorobiia</taxon>
        <taxon>Chlorobiales</taxon>
        <taxon>Chlorobiaceae</taxon>
        <taxon>Prosthecochloris</taxon>
    </lineage>
</organism>
<keyword evidence="4" id="KW-1185">Reference proteome</keyword>
<dbReference type="GO" id="GO:0052689">
    <property type="term" value="F:carboxylic ester hydrolase activity"/>
    <property type="evidence" value="ECO:0007669"/>
    <property type="project" value="InterPro"/>
</dbReference>
<dbReference type="eggNOG" id="COG1647">
    <property type="taxonomic scope" value="Bacteria"/>
</dbReference>
<dbReference type="AlphaFoldDB" id="B4S6C7"/>
<protein>
    <submittedName>
        <fullName evidence="3">Alpha/beta hydrolase fold</fullName>
    </submittedName>
</protein>
<dbReference type="SUPFAM" id="SSF53474">
    <property type="entry name" value="alpha/beta-Hydrolases"/>
    <property type="match status" value="1"/>
</dbReference>
<dbReference type="InterPro" id="IPR012354">
    <property type="entry name" value="Esterase_lipase"/>
</dbReference>
<dbReference type="EMBL" id="CP001108">
    <property type="protein sequence ID" value="ACF47229.1"/>
    <property type="molecule type" value="Genomic_DNA"/>
</dbReference>
<dbReference type="InterPro" id="IPR029058">
    <property type="entry name" value="AB_hydrolase_fold"/>
</dbReference>
<dbReference type="InterPro" id="IPR051044">
    <property type="entry name" value="MAG_DAG_Lipase"/>
</dbReference>
<feature type="binding site" evidence="1">
    <location>
        <position position="14"/>
    </location>
    <ligand>
        <name>substrate</name>
    </ligand>
</feature>
<evidence type="ECO:0000313" key="3">
    <source>
        <dbReference type="EMBL" id="ACF47229.1"/>
    </source>
</evidence>
<evidence type="ECO:0000313" key="4">
    <source>
        <dbReference type="Proteomes" id="UP000002725"/>
    </source>
</evidence>
<sequence>MQTASVGVLIIHGFTATLESVMGLVDPLREMGVRVSVPVLRGHGADSPEMLRGVTWQDWMKDAETAFLELSQSVDRVFVVGHSMGGLIALNLAAKYRERIDGVVVAAPAIRLVSMLAPDRPLHFLTPILQSVVRNWDLKVAFSDPDEDGARVHYSWAPTDAIRSFFDLISFTHSRLHDISCPVLILHNRAEKTVLPESASIVYDNIATPEEDKELVWLERSEHQMFCDCEKERAIAIIVDYIRRKIAA</sequence>
<dbReference type="Pfam" id="PF12146">
    <property type="entry name" value="Hydrolase_4"/>
    <property type="match status" value="1"/>
</dbReference>
<dbReference type="PRINTS" id="PR00111">
    <property type="entry name" value="ABHYDROLASE"/>
</dbReference>
<feature type="domain" description="Serine aminopeptidase S33" evidence="2">
    <location>
        <begin position="8"/>
        <end position="229"/>
    </location>
</feature>
<name>B4S6C7_PROA2</name>
<accession>B4S6C7</accession>
<proteinExistence type="predicted"/>
<dbReference type="InterPro" id="IPR000073">
    <property type="entry name" value="AB_hydrolase_1"/>
</dbReference>
<gene>
    <name evidence="3" type="ordered locus">Paes_2227</name>
</gene>
<keyword evidence="3" id="KW-0378">Hydrolase</keyword>